<dbReference type="InterPro" id="IPR036803">
    <property type="entry name" value="Porphobilinogen_deaminase_C_sf"/>
</dbReference>
<dbReference type="PIRSF" id="PIRSF001438">
    <property type="entry name" value="4pyrrol_synth_OHMeBilane_synth"/>
    <property type="match status" value="1"/>
</dbReference>
<dbReference type="OrthoDB" id="9810298at2"/>
<keyword evidence="5 8" id="KW-0808">Transferase</keyword>
<dbReference type="EC" id="2.5.1.61" evidence="8"/>
<comment type="cofactor">
    <cofactor evidence="8">
        <name>dipyrromethane</name>
        <dbReference type="ChEBI" id="CHEBI:60342"/>
    </cofactor>
    <text evidence="8">Binds 1 dipyrromethane group covalently.</text>
</comment>
<comment type="function">
    <text evidence="1 8">Tetrapolymerization of the monopyrrole PBG into the hydroxymethylbilane pre-uroporphyrinogen in several discrete steps.</text>
</comment>
<evidence type="ECO:0000313" key="12">
    <source>
        <dbReference type="Proteomes" id="UP000321638"/>
    </source>
</evidence>
<dbReference type="Pfam" id="PF03900">
    <property type="entry name" value="Porphobil_deamC"/>
    <property type="match status" value="1"/>
</dbReference>
<dbReference type="NCBIfam" id="TIGR00212">
    <property type="entry name" value="hemC"/>
    <property type="match status" value="1"/>
</dbReference>
<dbReference type="Proteomes" id="UP000321638">
    <property type="component" value="Unassembled WGS sequence"/>
</dbReference>
<dbReference type="PANTHER" id="PTHR11557:SF0">
    <property type="entry name" value="PORPHOBILINOGEN DEAMINASE"/>
    <property type="match status" value="1"/>
</dbReference>
<evidence type="ECO:0000256" key="3">
    <source>
        <dbReference type="ARBA" id="ARBA00005638"/>
    </source>
</evidence>
<name>A0A5C8PMY0_9HYPH</name>
<keyword evidence="6 8" id="KW-0627">Porphyrin biosynthesis</keyword>
<dbReference type="EMBL" id="VDUZ01000016">
    <property type="protein sequence ID" value="TXL74777.1"/>
    <property type="molecule type" value="Genomic_DNA"/>
</dbReference>
<accession>A0A5C8PMY0</accession>
<dbReference type="AlphaFoldDB" id="A0A5C8PMY0"/>
<evidence type="ECO:0000259" key="9">
    <source>
        <dbReference type="Pfam" id="PF01379"/>
    </source>
</evidence>
<dbReference type="Gene3D" id="3.40.190.10">
    <property type="entry name" value="Periplasmic binding protein-like II"/>
    <property type="match status" value="2"/>
</dbReference>
<dbReference type="RefSeq" id="WP_147847819.1">
    <property type="nucleotide sequence ID" value="NZ_VDUZ01000016.1"/>
</dbReference>
<keyword evidence="12" id="KW-1185">Reference proteome</keyword>
<proteinExistence type="inferred from homology"/>
<feature type="domain" description="Porphobilinogen deaminase C-terminal" evidence="10">
    <location>
        <begin position="230"/>
        <end position="299"/>
    </location>
</feature>
<feature type="modified residue" description="S-(dipyrrolylmethanemethyl)cysteine" evidence="8">
    <location>
        <position position="246"/>
    </location>
</feature>
<dbReference type="GO" id="GO:0006782">
    <property type="term" value="P:protoporphyrinogen IX biosynthetic process"/>
    <property type="evidence" value="ECO:0007669"/>
    <property type="project" value="UniProtKB-UniRule"/>
</dbReference>
<dbReference type="FunFam" id="3.40.190.10:FF:000086">
    <property type="entry name" value="Probable porphobilinogen deaminase"/>
    <property type="match status" value="1"/>
</dbReference>
<comment type="catalytic activity">
    <reaction evidence="7 8">
        <text>4 porphobilinogen + H2O = hydroxymethylbilane + 4 NH4(+)</text>
        <dbReference type="Rhea" id="RHEA:13185"/>
        <dbReference type="ChEBI" id="CHEBI:15377"/>
        <dbReference type="ChEBI" id="CHEBI:28938"/>
        <dbReference type="ChEBI" id="CHEBI:57845"/>
        <dbReference type="ChEBI" id="CHEBI:58126"/>
        <dbReference type="EC" id="2.5.1.61"/>
    </reaction>
</comment>
<dbReference type="Gene3D" id="3.30.160.40">
    <property type="entry name" value="Porphobilinogen deaminase, C-terminal domain"/>
    <property type="match status" value="1"/>
</dbReference>
<dbReference type="HAMAP" id="MF_00260">
    <property type="entry name" value="Porphobil_deam"/>
    <property type="match status" value="1"/>
</dbReference>
<dbReference type="GO" id="GO:0004418">
    <property type="term" value="F:hydroxymethylbilane synthase activity"/>
    <property type="evidence" value="ECO:0007669"/>
    <property type="project" value="UniProtKB-UniRule"/>
</dbReference>
<evidence type="ECO:0000256" key="6">
    <source>
        <dbReference type="ARBA" id="ARBA00023244"/>
    </source>
</evidence>
<comment type="miscellaneous">
    <text evidence="8">The porphobilinogen subunits are added to the dipyrromethane group.</text>
</comment>
<evidence type="ECO:0000256" key="7">
    <source>
        <dbReference type="ARBA" id="ARBA00048169"/>
    </source>
</evidence>
<dbReference type="PRINTS" id="PR00151">
    <property type="entry name" value="PORPHBDMNASE"/>
</dbReference>
<feature type="domain" description="Porphobilinogen deaminase N-terminal" evidence="9">
    <location>
        <begin position="6"/>
        <end position="217"/>
    </location>
</feature>
<dbReference type="GO" id="GO:0005737">
    <property type="term" value="C:cytoplasm"/>
    <property type="evidence" value="ECO:0007669"/>
    <property type="project" value="UniProtKB-UniRule"/>
</dbReference>
<evidence type="ECO:0000259" key="10">
    <source>
        <dbReference type="Pfam" id="PF03900"/>
    </source>
</evidence>
<dbReference type="PANTHER" id="PTHR11557">
    <property type="entry name" value="PORPHOBILINOGEN DEAMINASE"/>
    <property type="match status" value="1"/>
</dbReference>
<dbReference type="SUPFAM" id="SSF54782">
    <property type="entry name" value="Porphobilinogen deaminase (hydroxymethylbilane synthase), C-terminal domain"/>
    <property type="match status" value="1"/>
</dbReference>
<comment type="similarity">
    <text evidence="3 8">Belongs to the HMBS family.</text>
</comment>
<evidence type="ECO:0000256" key="1">
    <source>
        <dbReference type="ARBA" id="ARBA00002869"/>
    </source>
</evidence>
<reference evidence="11 12" key="1">
    <citation type="submission" date="2019-06" db="EMBL/GenBank/DDBJ databases">
        <title>New taxonomy in bacterial strain CC-CFT640, isolated from vineyard.</title>
        <authorList>
            <person name="Lin S.-Y."/>
            <person name="Tsai C.-F."/>
            <person name="Young C.-C."/>
        </authorList>
    </citation>
    <scope>NUCLEOTIDE SEQUENCE [LARGE SCALE GENOMIC DNA]</scope>
    <source>
        <strain evidence="11 12">CC-CFT640</strain>
    </source>
</reference>
<comment type="subunit">
    <text evidence="4 8">Monomer.</text>
</comment>
<dbReference type="Pfam" id="PF01379">
    <property type="entry name" value="Porphobil_deam"/>
    <property type="match status" value="1"/>
</dbReference>
<dbReference type="UniPathway" id="UPA00251">
    <property type="reaction ID" value="UER00319"/>
</dbReference>
<comment type="caution">
    <text evidence="11">The sequence shown here is derived from an EMBL/GenBank/DDBJ whole genome shotgun (WGS) entry which is preliminary data.</text>
</comment>
<dbReference type="InterPro" id="IPR000860">
    <property type="entry name" value="HemC"/>
</dbReference>
<organism evidence="11 12">
    <name type="scientific">Vineibacter terrae</name>
    <dbReference type="NCBI Taxonomy" id="2586908"/>
    <lineage>
        <taxon>Bacteria</taxon>
        <taxon>Pseudomonadati</taxon>
        <taxon>Pseudomonadota</taxon>
        <taxon>Alphaproteobacteria</taxon>
        <taxon>Hyphomicrobiales</taxon>
        <taxon>Vineibacter</taxon>
    </lineage>
</organism>
<evidence type="ECO:0000256" key="5">
    <source>
        <dbReference type="ARBA" id="ARBA00022679"/>
    </source>
</evidence>
<sequence length="308" mass="32581">MTSPVLRIGTRGSKLALAQATLVCDALKAAHPALARDGALEIVAIRTTGDREQARKLSEIGGKGLFTKEIEEQLLDGSVDIGVHSTKDMPTLQPDGLALAAFLPREDPRDVLIARGDARAIADLKKGATVATVALRRQALLLHRRPDLRVEPIRGNVDTRLRKLQDGAADALILARAGLNRLGRGDVGVVIPVDEMLPAVGQGAVCIECRSDDGRVRDLLAAIDHQATARCVRAEIAMLRVLDGSCRTPIAGHAVLDGGQLWLRALVARPDGSEVIATERRGAAGDGDALGVDAGEELRRRAGPGFFG</sequence>
<evidence type="ECO:0000256" key="8">
    <source>
        <dbReference type="HAMAP-Rule" id="MF_00260"/>
    </source>
</evidence>
<gene>
    <name evidence="8 11" type="primary">hemC</name>
    <name evidence="11" type="ORF">FHP25_15280</name>
</gene>
<protein>
    <recommendedName>
        <fullName evidence="8">Porphobilinogen deaminase</fullName>
        <shortName evidence="8">PBG</shortName>
        <ecNumber evidence="8">2.5.1.61</ecNumber>
    </recommendedName>
    <alternativeName>
        <fullName evidence="8">Hydroxymethylbilane synthase</fullName>
        <shortName evidence="8">HMBS</shortName>
    </alternativeName>
    <alternativeName>
        <fullName evidence="8">Pre-uroporphyrinogen synthase</fullName>
    </alternativeName>
</protein>
<comment type="pathway">
    <text evidence="2">Porphyrin-containing compound metabolism; protoporphyrin-IX biosynthesis; coproporphyrinogen-III from 5-aminolevulinate: step 2/4.</text>
</comment>
<evidence type="ECO:0000256" key="4">
    <source>
        <dbReference type="ARBA" id="ARBA00011245"/>
    </source>
</evidence>
<evidence type="ECO:0000256" key="2">
    <source>
        <dbReference type="ARBA" id="ARBA00004735"/>
    </source>
</evidence>
<dbReference type="InterPro" id="IPR022417">
    <property type="entry name" value="Porphobilin_deaminase_N"/>
</dbReference>
<dbReference type="SUPFAM" id="SSF53850">
    <property type="entry name" value="Periplasmic binding protein-like II"/>
    <property type="match status" value="1"/>
</dbReference>
<evidence type="ECO:0000313" key="11">
    <source>
        <dbReference type="EMBL" id="TXL74777.1"/>
    </source>
</evidence>
<dbReference type="InterPro" id="IPR022418">
    <property type="entry name" value="Porphobilinogen_deaminase_C"/>
</dbReference>